<name>A0A8S5S619_9CAUD</name>
<evidence type="ECO:0000313" key="1">
    <source>
        <dbReference type="EMBL" id="DAF46111.1"/>
    </source>
</evidence>
<dbReference type="EMBL" id="BK032530">
    <property type="protein sequence ID" value="DAF46111.1"/>
    <property type="molecule type" value="Genomic_DNA"/>
</dbReference>
<sequence length="34" mass="3842">MQKKCPLRASCFSTFLVQPSLGIIIFLSRDKSLI</sequence>
<protein>
    <submittedName>
        <fullName evidence="1">Uncharacterized protein</fullName>
    </submittedName>
</protein>
<reference evidence="1" key="1">
    <citation type="journal article" date="2021" name="Proc. Natl. Acad. Sci. U.S.A.">
        <title>A Catalog of Tens of Thousands of Viruses from Human Metagenomes Reveals Hidden Associations with Chronic Diseases.</title>
        <authorList>
            <person name="Tisza M.J."/>
            <person name="Buck C.B."/>
        </authorList>
    </citation>
    <scope>NUCLEOTIDE SEQUENCE</scope>
    <source>
        <strain evidence="1">Ctm7X10</strain>
    </source>
</reference>
<organism evidence="1">
    <name type="scientific">Siphoviridae sp. ctm7X10</name>
    <dbReference type="NCBI Taxonomy" id="2827929"/>
    <lineage>
        <taxon>Viruses</taxon>
        <taxon>Duplodnaviria</taxon>
        <taxon>Heunggongvirae</taxon>
        <taxon>Uroviricota</taxon>
        <taxon>Caudoviricetes</taxon>
    </lineage>
</organism>
<proteinExistence type="predicted"/>
<accession>A0A8S5S619</accession>